<dbReference type="CDD" id="cd12148">
    <property type="entry name" value="fungal_TF_MHR"/>
    <property type="match status" value="1"/>
</dbReference>
<dbReference type="InterPro" id="IPR001138">
    <property type="entry name" value="Zn2Cys6_DnaBD"/>
</dbReference>
<feature type="domain" description="Zn(2)-C6 fungal-type" evidence="9">
    <location>
        <begin position="49"/>
        <end position="79"/>
    </location>
</feature>
<keyword evidence="7" id="KW-0539">Nucleus</keyword>
<dbReference type="SMART" id="SM00906">
    <property type="entry name" value="Fungal_trans"/>
    <property type="match status" value="1"/>
</dbReference>
<sequence>MALHLPPPIPRTKVEPTDMMNTLDALAADATGAKVAKRAPAPQKSRATSCERCKRRKQKCDHRLPICTNCLRAGETCVQPEKYAQSVPQKDQYTILLEEKLAELQSEVNRLRQRPGATMSGTGTASHGPNGHDSQSQQHHGHGHHGSFSSGANISNPPTPNNGLVNQLSPLSTSGSTPGSEHSAKSRNAHSTVNILHSDPTSGAQAPQSFSVVSSLLRESFWGRNGNDTDHNRTNVPDGGGLLPNYNFDAYLNVRPIETPDEKDGKLLLEHYFNVQGKFSFIDHAFFVRIHEQRHNPPVNIDDPNYRLNNFLLFAVYALTIVLQPPPGKLNKFDAKRFYSTALRHAKLCKSTDPIWQIKALLLCAMYQMRTDIDDGCHFDMVNRSMKLCSEIGLHVGRGFNKLSLYEQEMRKRVFWCVYGLERLYTISTGRPFSVAENDITLDFPVELDYEDLTEENIASARLRREQGTEESSRDPNRPPKKFSFVLYVWRLRRLESDMVTNIYQRGRPLEEIFTKVDYYLSRLKAWQEEHTRFDPREQTIASIAYSKAVRLLLQPFLASLDPTGPLFQKCVAETGRICLVFRDFYRKYEQGFTTIAMHTNFIAGLTLIYCLWLAKDTDFLPILENIRMCTSSLYILTERSRLCRNYRDTFENLVTATIKTVNEHSHSILASRSSQNDTGMTVGPGTPTSIFHNITPSVQQTMAQNQADQADQTTQANTMPAIPQTVYPTGNANPPVMEPSIKVEDPVNATTTNTAETSSTNTVNSEVTPVVTPAFANPTNGNGSAAVPYEDWKPNPNPNPNPDGKGWTDNYGYDDSIFNMIQDISSWTKQSAEPDTSQITDHMWLTLTDFSLT</sequence>
<feature type="compositionally biased region" description="Polar residues" evidence="8">
    <location>
        <begin position="152"/>
        <end position="167"/>
    </location>
</feature>
<dbReference type="EMBL" id="HG937694">
    <property type="protein sequence ID" value="CDP38278.1"/>
    <property type="molecule type" value="Genomic_DNA"/>
</dbReference>
<evidence type="ECO:0000256" key="3">
    <source>
        <dbReference type="ARBA" id="ARBA00022833"/>
    </source>
</evidence>
<keyword evidence="6" id="KW-0804">Transcription</keyword>
<evidence type="ECO:0000256" key="7">
    <source>
        <dbReference type="ARBA" id="ARBA00023242"/>
    </source>
</evidence>
<dbReference type="AlphaFoldDB" id="A0A060TBE9"/>
<dbReference type="Gene3D" id="4.10.240.10">
    <property type="entry name" value="Zn(2)-C6 fungal-type DNA-binding domain"/>
    <property type="match status" value="1"/>
</dbReference>
<evidence type="ECO:0000256" key="4">
    <source>
        <dbReference type="ARBA" id="ARBA00023015"/>
    </source>
</evidence>
<dbReference type="PANTHER" id="PTHR47782:SF12">
    <property type="entry name" value="ZN(II)2CYS6 TRANSCRIPTION FACTOR (EUROFUNG)"/>
    <property type="match status" value="1"/>
</dbReference>
<dbReference type="GO" id="GO:0000981">
    <property type="term" value="F:DNA-binding transcription factor activity, RNA polymerase II-specific"/>
    <property type="evidence" value="ECO:0007669"/>
    <property type="project" value="InterPro"/>
</dbReference>
<comment type="subcellular location">
    <subcellularLocation>
        <location evidence="1">Nucleus</location>
    </subcellularLocation>
</comment>
<dbReference type="PANTHER" id="PTHR47782">
    <property type="entry name" value="ZN(II)2CYS6 TRANSCRIPTION FACTOR (EUROFUNG)-RELATED"/>
    <property type="match status" value="1"/>
</dbReference>
<dbReference type="PROSITE" id="PS00463">
    <property type="entry name" value="ZN2_CY6_FUNGAL_1"/>
    <property type="match status" value="1"/>
</dbReference>
<dbReference type="GO" id="GO:0005634">
    <property type="term" value="C:nucleus"/>
    <property type="evidence" value="ECO:0007669"/>
    <property type="project" value="UniProtKB-SubCell"/>
</dbReference>
<dbReference type="SMART" id="SM00066">
    <property type="entry name" value="GAL4"/>
    <property type="match status" value="1"/>
</dbReference>
<dbReference type="SUPFAM" id="SSF57701">
    <property type="entry name" value="Zn2/Cys6 DNA-binding domain"/>
    <property type="match status" value="1"/>
</dbReference>
<dbReference type="Pfam" id="PF04082">
    <property type="entry name" value="Fungal_trans"/>
    <property type="match status" value="1"/>
</dbReference>
<dbReference type="GO" id="GO:0045944">
    <property type="term" value="P:positive regulation of transcription by RNA polymerase II"/>
    <property type="evidence" value="ECO:0007669"/>
    <property type="project" value="TreeGrafter"/>
</dbReference>
<evidence type="ECO:0000256" key="1">
    <source>
        <dbReference type="ARBA" id="ARBA00004123"/>
    </source>
</evidence>
<protein>
    <submittedName>
        <fullName evidence="10">ARAD1D31108p</fullName>
    </submittedName>
</protein>
<evidence type="ECO:0000256" key="6">
    <source>
        <dbReference type="ARBA" id="ARBA00023163"/>
    </source>
</evidence>
<dbReference type="CDD" id="cd00067">
    <property type="entry name" value="GAL4"/>
    <property type="match status" value="1"/>
</dbReference>
<proteinExistence type="predicted"/>
<accession>A0A060TBE9</accession>
<reference evidence="10" key="2">
    <citation type="submission" date="2014-06" db="EMBL/GenBank/DDBJ databases">
        <title>The complete genome of Blastobotrys (Arxula) adeninivorans LS3 - a yeast of biotechnological interest.</title>
        <authorList>
            <person name="Kunze G."/>
            <person name="Gaillardin C."/>
            <person name="Czernicka M."/>
            <person name="Durrens P."/>
            <person name="Martin T."/>
            <person name="Boer E."/>
            <person name="Gabaldon T."/>
            <person name="Cruz J."/>
            <person name="Talla E."/>
            <person name="Marck C."/>
            <person name="Goffeau A."/>
            <person name="Barbe V."/>
            <person name="Baret P."/>
            <person name="Baronian K."/>
            <person name="Beier S."/>
            <person name="Bleykasten C."/>
            <person name="Bode R."/>
            <person name="Casaregola S."/>
            <person name="Despons L."/>
            <person name="Fairhead C."/>
            <person name="Giersberg M."/>
            <person name="Gierski P."/>
            <person name="Hahnel U."/>
            <person name="Hartmann A."/>
            <person name="Jankowska D."/>
            <person name="Jubin C."/>
            <person name="Jung P."/>
            <person name="Lafontaine I."/>
            <person name="Leh-Louis V."/>
            <person name="Lemaire M."/>
            <person name="Marcet-Houben M."/>
            <person name="Mascher M."/>
            <person name="Morel G."/>
            <person name="Richard G.-F."/>
            <person name="Riechen J."/>
            <person name="Sacerdot C."/>
            <person name="Sarkar A."/>
            <person name="Savel G."/>
            <person name="Schacherer J."/>
            <person name="Sherman D."/>
            <person name="Straub M.-L."/>
            <person name="Stein N."/>
            <person name="Thierry A."/>
            <person name="Trautwein-Schult A."/>
            <person name="Westhof E."/>
            <person name="Worch S."/>
            <person name="Dujon B."/>
            <person name="Souciet J.-L."/>
            <person name="Wincker P."/>
            <person name="Scholz U."/>
            <person name="Neuveglise N."/>
        </authorList>
    </citation>
    <scope>NUCLEOTIDE SEQUENCE</scope>
    <source>
        <strain evidence="10">LS3</strain>
    </source>
</reference>
<dbReference type="GO" id="GO:0006351">
    <property type="term" value="P:DNA-templated transcription"/>
    <property type="evidence" value="ECO:0007669"/>
    <property type="project" value="InterPro"/>
</dbReference>
<dbReference type="InterPro" id="IPR007219">
    <property type="entry name" value="XnlR_reg_dom"/>
</dbReference>
<evidence type="ECO:0000256" key="2">
    <source>
        <dbReference type="ARBA" id="ARBA00022723"/>
    </source>
</evidence>
<dbReference type="InterPro" id="IPR036864">
    <property type="entry name" value="Zn2-C6_fun-type_DNA-bd_sf"/>
</dbReference>
<keyword evidence="4" id="KW-0805">Transcription regulation</keyword>
<evidence type="ECO:0000256" key="5">
    <source>
        <dbReference type="ARBA" id="ARBA00023125"/>
    </source>
</evidence>
<evidence type="ECO:0000259" key="9">
    <source>
        <dbReference type="PROSITE" id="PS50048"/>
    </source>
</evidence>
<feature type="region of interest" description="Disordered" evidence="8">
    <location>
        <begin position="776"/>
        <end position="810"/>
    </location>
</feature>
<name>A0A060TBE9_BLAAD</name>
<evidence type="ECO:0000256" key="8">
    <source>
        <dbReference type="SAM" id="MobiDB-lite"/>
    </source>
</evidence>
<keyword evidence="5" id="KW-0238">DNA-binding</keyword>
<feature type="region of interest" description="Disordered" evidence="8">
    <location>
        <begin position="113"/>
        <end position="189"/>
    </location>
</feature>
<keyword evidence="2" id="KW-0479">Metal-binding</keyword>
<feature type="compositionally biased region" description="Low complexity" evidence="8">
    <location>
        <begin position="168"/>
        <end position="180"/>
    </location>
</feature>
<evidence type="ECO:0000313" key="10">
    <source>
        <dbReference type="EMBL" id="CDP38278.1"/>
    </source>
</evidence>
<gene>
    <name evidence="10" type="ORF">GNLVRS02_ARAD1D31108g</name>
</gene>
<reference evidence="10" key="1">
    <citation type="submission" date="2014-02" db="EMBL/GenBank/DDBJ databases">
        <authorList>
            <person name="Genoscope - CEA"/>
        </authorList>
    </citation>
    <scope>NUCLEOTIDE SEQUENCE</scope>
    <source>
        <strain evidence="10">LS3</strain>
    </source>
</reference>
<dbReference type="GO" id="GO:0008270">
    <property type="term" value="F:zinc ion binding"/>
    <property type="evidence" value="ECO:0007669"/>
    <property type="project" value="InterPro"/>
</dbReference>
<dbReference type="PhylomeDB" id="A0A060TBE9"/>
<dbReference type="InterPro" id="IPR052202">
    <property type="entry name" value="Yeast_MetPath_Reg"/>
</dbReference>
<dbReference type="Pfam" id="PF00172">
    <property type="entry name" value="Zn_clus"/>
    <property type="match status" value="1"/>
</dbReference>
<keyword evidence="3" id="KW-0862">Zinc</keyword>
<dbReference type="PROSITE" id="PS50048">
    <property type="entry name" value="ZN2_CY6_FUNGAL_2"/>
    <property type="match status" value="1"/>
</dbReference>
<dbReference type="GO" id="GO:0043565">
    <property type="term" value="F:sequence-specific DNA binding"/>
    <property type="evidence" value="ECO:0007669"/>
    <property type="project" value="TreeGrafter"/>
</dbReference>
<organism evidence="10">
    <name type="scientific">Blastobotrys adeninivorans</name>
    <name type="common">Yeast</name>
    <name type="synonym">Arxula adeninivorans</name>
    <dbReference type="NCBI Taxonomy" id="409370"/>
    <lineage>
        <taxon>Eukaryota</taxon>
        <taxon>Fungi</taxon>
        <taxon>Dikarya</taxon>
        <taxon>Ascomycota</taxon>
        <taxon>Saccharomycotina</taxon>
        <taxon>Dipodascomycetes</taxon>
        <taxon>Dipodascales</taxon>
        <taxon>Trichomonascaceae</taxon>
        <taxon>Blastobotrys</taxon>
    </lineage>
</organism>